<organism evidence="1 2">
    <name type="scientific">Leucogyrophana mollusca</name>
    <dbReference type="NCBI Taxonomy" id="85980"/>
    <lineage>
        <taxon>Eukaryota</taxon>
        <taxon>Fungi</taxon>
        <taxon>Dikarya</taxon>
        <taxon>Basidiomycota</taxon>
        <taxon>Agaricomycotina</taxon>
        <taxon>Agaricomycetes</taxon>
        <taxon>Agaricomycetidae</taxon>
        <taxon>Boletales</taxon>
        <taxon>Boletales incertae sedis</taxon>
        <taxon>Leucogyrophana</taxon>
    </lineage>
</organism>
<sequence length="480" mass="52360">MPQQGQQQEQQQANLPASVTSNSENMRTEPQTQSKNTSQVAGATIMNSPQMNQQSMPHVQDRQQVGTATQHPPAEAPGPSFQNRQPGQSPYFSWLNRMGPPSQIQTTPSRMLLPPIYTPLTFPPTTFPPTTLSGGPQPSSPSGPAKIIALQERQIFLMNTIIHNVESIHTMESMQQHQANVGGPDPIFTWRLTAMRAELAHRKALLAKVAAETASVKSQQGVYGKDVSHVPGVGQQAVGELQERHDSLKSTIAQATQFAPMHGIPSSLMHIRQMRADLVSRKIQHAQMSASITSIKSRRGTPRASTPAVPGPSKPRTLQERKLSLPDINDLMLPRTIEPYGGPRLDRAGPTLGTIIQHFYHPDPSIQAMLDFQRRGATCGTAPPLQSSPMLAPRQPGSENRGTLTPTMAAEMSPAMGRLTPRGVSEGHMYVQSRFIRYCTQHSDTVHRTSIAPLPSQSSHTPQESQSQGGETGTCKQEED</sequence>
<gene>
    <name evidence="1" type="ORF">BV22DRAFT_370206</name>
</gene>
<dbReference type="Proteomes" id="UP000790709">
    <property type="component" value="Unassembled WGS sequence"/>
</dbReference>
<reference evidence="1" key="1">
    <citation type="journal article" date="2021" name="New Phytol.">
        <title>Evolutionary innovations through gain and loss of genes in the ectomycorrhizal Boletales.</title>
        <authorList>
            <person name="Wu G."/>
            <person name="Miyauchi S."/>
            <person name="Morin E."/>
            <person name="Kuo A."/>
            <person name="Drula E."/>
            <person name="Varga T."/>
            <person name="Kohler A."/>
            <person name="Feng B."/>
            <person name="Cao Y."/>
            <person name="Lipzen A."/>
            <person name="Daum C."/>
            <person name="Hundley H."/>
            <person name="Pangilinan J."/>
            <person name="Johnson J."/>
            <person name="Barry K."/>
            <person name="LaButti K."/>
            <person name="Ng V."/>
            <person name="Ahrendt S."/>
            <person name="Min B."/>
            <person name="Choi I.G."/>
            <person name="Park H."/>
            <person name="Plett J.M."/>
            <person name="Magnuson J."/>
            <person name="Spatafora J.W."/>
            <person name="Nagy L.G."/>
            <person name="Henrissat B."/>
            <person name="Grigoriev I.V."/>
            <person name="Yang Z.L."/>
            <person name="Xu J."/>
            <person name="Martin F.M."/>
        </authorList>
    </citation>
    <scope>NUCLEOTIDE SEQUENCE</scope>
    <source>
        <strain evidence="1">KUC20120723A-06</strain>
    </source>
</reference>
<accession>A0ACB8BLR3</accession>
<proteinExistence type="predicted"/>
<name>A0ACB8BLR3_9AGAM</name>
<protein>
    <submittedName>
        <fullName evidence="1">Uncharacterized protein</fullName>
    </submittedName>
</protein>
<evidence type="ECO:0000313" key="2">
    <source>
        <dbReference type="Proteomes" id="UP000790709"/>
    </source>
</evidence>
<dbReference type="EMBL" id="MU266386">
    <property type="protein sequence ID" value="KAH7926254.1"/>
    <property type="molecule type" value="Genomic_DNA"/>
</dbReference>
<keyword evidence="2" id="KW-1185">Reference proteome</keyword>
<evidence type="ECO:0000313" key="1">
    <source>
        <dbReference type="EMBL" id="KAH7926254.1"/>
    </source>
</evidence>
<comment type="caution">
    <text evidence="1">The sequence shown here is derived from an EMBL/GenBank/DDBJ whole genome shotgun (WGS) entry which is preliminary data.</text>
</comment>